<dbReference type="Proteomes" id="UP000006701">
    <property type="component" value="Unassembled WGS sequence"/>
</dbReference>
<dbReference type="Pfam" id="PF01112">
    <property type="entry name" value="Asparaginase_2"/>
    <property type="match status" value="2"/>
</dbReference>
<evidence type="ECO:0000313" key="5">
    <source>
        <dbReference type="Proteomes" id="UP000006701"/>
    </source>
</evidence>
<dbReference type="KEGG" id="act:ACLA_014640"/>
<dbReference type="GO" id="GO:0051604">
    <property type="term" value="P:protein maturation"/>
    <property type="evidence" value="ECO:0007669"/>
    <property type="project" value="TreeGrafter"/>
</dbReference>
<dbReference type="PANTHER" id="PTHR10188:SF8">
    <property type="entry name" value="THREONINE ASPARTASE 1"/>
    <property type="match status" value="1"/>
</dbReference>
<dbReference type="Gene3D" id="3.60.20.30">
    <property type="entry name" value="(Glycosyl)asparaginase"/>
    <property type="match status" value="1"/>
</dbReference>
<dbReference type="EMBL" id="DS027049">
    <property type="protein sequence ID" value="EAW13027.1"/>
    <property type="molecule type" value="Genomic_DNA"/>
</dbReference>
<feature type="site" description="Cleavage; by autolysis" evidence="2">
    <location>
        <begin position="333"/>
        <end position="334"/>
    </location>
</feature>
<dbReference type="RefSeq" id="XP_001274453.1">
    <property type="nucleotide sequence ID" value="XM_001274452.1"/>
</dbReference>
<dbReference type="STRING" id="344612.A1CBA9"/>
<feature type="region of interest" description="Disordered" evidence="3">
    <location>
        <begin position="201"/>
        <end position="325"/>
    </location>
</feature>
<evidence type="ECO:0000256" key="1">
    <source>
        <dbReference type="PIRSR" id="PIRSR600246-1"/>
    </source>
</evidence>
<evidence type="ECO:0000313" key="4">
    <source>
        <dbReference type="EMBL" id="EAW13027.1"/>
    </source>
</evidence>
<protein>
    <submittedName>
        <fullName evidence="4">Asparaginase family protein</fullName>
    </submittedName>
</protein>
<organism evidence="4 5">
    <name type="scientific">Aspergillus clavatus (strain ATCC 1007 / CBS 513.65 / DSM 816 / NCTC 3887 / NRRL 1 / QM 1276 / 107)</name>
    <dbReference type="NCBI Taxonomy" id="344612"/>
    <lineage>
        <taxon>Eukaryota</taxon>
        <taxon>Fungi</taxon>
        <taxon>Dikarya</taxon>
        <taxon>Ascomycota</taxon>
        <taxon>Pezizomycotina</taxon>
        <taxon>Eurotiomycetes</taxon>
        <taxon>Eurotiomycetidae</taxon>
        <taxon>Eurotiales</taxon>
        <taxon>Aspergillaceae</taxon>
        <taxon>Aspergillus</taxon>
        <taxon>Aspergillus subgen. Fumigati</taxon>
    </lineage>
</organism>
<dbReference type="InterPro" id="IPR037464">
    <property type="entry name" value="Taspase1"/>
</dbReference>
<sequence>MSDQPTGGGISAIFVHVGAGYHSPGNEKVHLRVCENACKAAMGILKNGGSALNAVEMAILVMEDSELTNAGYGSNLTIDGNVECDATIVDHLGRSGAAGAVAQVKNPISLARVILEASSRPLTCHRVPPNFLVGDGATDFAFEQGLVVLPPDALISRESKERWHRWLDDLRSAELKGKSQEQARLNFREFRSPFVRRPMVSRHSGIPINSPTPRLHDNGALSASGDLMAPPTESVAGRQGTSAPNNLKRQHHEANPDGDTYGDGAPCTEKRIITPRDHDLRFSGTSSEVADEHPRTGSATLNTGSAPGAFATEPATQIPETTPAARDEDLITDTVGAIAVDSNGNIAAGSSSGGIGAKHRGRVGPAALVGIGTYVIPTDPNDPEQTSVASVTSGTGEHITTTMAAQTSALRVYYSQRRRRDGEFEKVSEDEAMKAMIDTEFMGHPGVKASPCGGAIGILAVKRTIDGIFFYFGHNSDSFALASMSSEDEKPLSVMSRNRGNETIAQGGRACVAKK</sequence>
<dbReference type="OrthoDB" id="77601at2759"/>
<dbReference type="CDD" id="cd04514">
    <property type="entry name" value="Taspase1_like"/>
    <property type="match status" value="1"/>
</dbReference>
<dbReference type="VEuPathDB" id="FungiDB:ACLA_014640"/>
<accession>A1CBA9</accession>
<dbReference type="OMA" id="MKHRGRI"/>
<keyword evidence="5" id="KW-1185">Reference proteome</keyword>
<dbReference type="eggNOG" id="KOG1592">
    <property type="taxonomic scope" value="Eukaryota"/>
</dbReference>
<dbReference type="MEROPS" id="T02.004"/>
<proteinExistence type="predicted"/>
<dbReference type="PANTHER" id="PTHR10188">
    <property type="entry name" value="L-ASPARAGINASE"/>
    <property type="match status" value="1"/>
</dbReference>
<feature type="compositionally biased region" description="Basic and acidic residues" evidence="3">
    <location>
        <begin position="268"/>
        <end position="281"/>
    </location>
</feature>
<dbReference type="InterPro" id="IPR029055">
    <property type="entry name" value="Ntn_hydrolases_N"/>
</dbReference>
<dbReference type="GO" id="GO:0005737">
    <property type="term" value="C:cytoplasm"/>
    <property type="evidence" value="ECO:0007669"/>
    <property type="project" value="TreeGrafter"/>
</dbReference>
<dbReference type="HOGENOM" id="CLU_021603_5_2_1"/>
<dbReference type="SUPFAM" id="SSF56235">
    <property type="entry name" value="N-terminal nucleophile aminohydrolases (Ntn hydrolases)"/>
    <property type="match status" value="1"/>
</dbReference>
<name>A1CBA9_ASPCL</name>
<dbReference type="GO" id="GO:0004298">
    <property type="term" value="F:threonine-type endopeptidase activity"/>
    <property type="evidence" value="ECO:0007669"/>
    <property type="project" value="InterPro"/>
</dbReference>
<dbReference type="InterPro" id="IPR000246">
    <property type="entry name" value="Peptidase_T2"/>
</dbReference>
<evidence type="ECO:0000256" key="2">
    <source>
        <dbReference type="PIRSR" id="PIRSR600246-3"/>
    </source>
</evidence>
<gene>
    <name evidence="4" type="ORF">ACLA_014640</name>
</gene>
<evidence type="ECO:0000256" key="3">
    <source>
        <dbReference type="SAM" id="MobiDB-lite"/>
    </source>
</evidence>
<dbReference type="AlphaFoldDB" id="A1CBA9"/>
<reference evidence="4 5" key="1">
    <citation type="journal article" date="2008" name="PLoS Genet.">
        <title>Genomic islands in the pathogenic filamentous fungus Aspergillus fumigatus.</title>
        <authorList>
            <person name="Fedorova N.D."/>
            <person name="Khaldi N."/>
            <person name="Joardar V.S."/>
            <person name="Maiti R."/>
            <person name="Amedeo P."/>
            <person name="Anderson M.J."/>
            <person name="Crabtree J."/>
            <person name="Silva J.C."/>
            <person name="Badger J.H."/>
            <person name="Albarraq A."/>
            <person name="Angiuoli S."/>
            <person name="Bussey H."/>
            <person name="Bowyer P."/>
            <person name="Cotty P.J."/>
            <person name="Dyer P.S."/>
            <person name="Egan A."/>
            <person name="Galens K."/>
            <person name="Fraser-Liggett C.M."/>
            <person name="Haas B.J."/>
            <person name="Inman J.M."/>
            <person name="Kent R."/>
            <person name="Lemieux S."/>
            <person name="Malavazi I."/>
            <person name="Orvis J."/>
            <person name="Roemer T."/>
            <person name="Ronning C.M."/>
            <person name="Sundaram J.P."/>
            <person name="Sutton G."/>
            <person name="Turner G."/>
            <person name="Venter J.C."/>
            <person name="White O.R."/>
            <person name="Whitty B.R."/>
            <person name="Youngman P."/>
            <person name="Wolfe K.H."/>
            <person name="Goldman G.H."/>
            <person name="Wortman J.R."/>
            <person name="Jiang B."/>
            <person name="Denning D.W."/>
            <person name="Nierman W.C."/>
        </authorList>
    </citation>
    <scope>NUCLEOTIDE SEQUENCE [LARGE SCALE GENOMIC DNA]</scope>
    <source>
        <strain evidence="5">ATCC 1007 / CBS 513.65 / DSM 816 / NCTC 3887 / NRRL 1</strain>
    </source>
</reference>
<feature type="active site" description="Nucleophile" evidence="1">
    <location>
        <position position="334"/>
    </location>
</feature>
<dbReference type="GeneID" id="4706133"/>
<dbReference type="FunFam" id="3.60.20.30:FF:000007">
    <property type="entry name" value="Similar to threonine aspartase"/>
    <property type="match status" value="1"/>
</dbReference>